<keyword evidence="1" id="KW-0472">Membrane</keyword>
<feature type="transmembrane region" description="Helical" evidence="1">
    <location>
        <begin position="98"/>
        <end position="122"/>
    </location>
</feature>
<dbReference type="InParanoid" id="A5E439"/>
<dbReference type="Proteomes" id="UP000001996">
    <property type="component" value="Unassembled WGS sequence"/>
</dbReference>
<evidence type="ECO:0000313" key="3">
    <source>
        <dbReference type="Proteomes" id="UP000001996"/>
    </source>
</evidence>
<name>A5E439_LODEL</name>
<dbReference type="VEuPathDB" id="FungiDB:LELG_04378"/>
<evidence type="ECO:0000313" key="2">
    <source>
        <dbReference type="EMBL" id="EDK46197.1"/>
    </source>
</evidence>
<evidence type="ECO:0000256" key="1">
    <source>
        <dbReference type="SAM" id="Phobius"/>
    </source>
</evidence>
<keyword evidence="3" id="KW-1185">Reference proteome</keyword>
<keyword evidence="1" id="KW-1133">Transmembrane helix</keyword>
<sequence length="154" mass="18001">MEQSNYFARSYLPINCNCYSCSCCFLCFIFCFNFASTLISLSFRQSLVLGAKISVFPSAAAASPPPLPFHPLTILCQRFETLSFVCVWKRTFQKKEQIFLFQFSCEIFKFSNFLLFFFFYLSLLAQHQVSGLKLHESPFTVDVFFFVFLFFSHF</sequence>
<gene>
    <name evidence="2" type="ORF">LELG_04378</name>
</gene>
<protein>
    <submittedName>
        <fullName evidence="2">Uncharacterized protein</fullName>
    </submittedName>
</protein>
<dbReference type="EMBL" id="CH981529">
    <property type="protein sequence ID" value="EDK46197.1"/>
    <property type="molecule type" value="Genomic_DNA"/>
</dbReference>
<keyword evidence="1" id="KW-0812">Transmembrane</keyword>
<dbReference type="HOGENOM" id="CLU_1704551_0_0_1"/>
<feature type="transmembrane region" description="Helical" evidence="1">
    <location>
        <begin position="12"/>
        <end position="35"/>
    </location>
</feature>
<dbReference type="AlphaFoldDB" id="A5E439"/>
<organism evidence="2 3">
    <name type="scientific">Lodderomyces elongisporus (strain ATCC 11503 / CBS 2605 / JCM 1781 / NBRC 1676 / NRRL YB-4239)</name>
    <name type="common">Yeast</name>
    <name type="synonym">Saccharomyces elongisporus</name>
    <dbReference type="NCBI Taxonomy" id="379508"/>
    <lineage>
        <taxon>Eukaryota</taxon>
        <taxon>Fungi</taxon>
        <taxon>Dikarya</taxon>
        <taxon>Ascomycota</taxon>
        <taxon>Saccharomycotina</taxon>
        <taxon>Pichiomycetes</taxon>
        <taxon>Debaryomycetaceae</taxon>
        <taxon>Candida/Lodderomyces clade</taxon>
        <taxon>Lodderomyces</taxon>
    </lineage>
</organism>
<accession>A5E439</accession>
<reference evidence="2 3" key="1">
    <citation type="journal article" date="2009" name="Nature">
        <title>Evolution of pathogenicity and sexual reproduction in eight Candida genomes.</title>
        <authorList>
            <person name="Butler G."/>
            <person name="Rasmussen M.D."/>
            <person name="Lin M.F."/>
            <person name="Santos M.A."/>
            <person name="Sakthikumar S."/>
            <person name="Munro C.A."/>
            <person name="Rheinbay E."/>
            <person name="Grabherr M."/>
            <person name="Forche A."/>
            <person name="Reedy J.L."/>
            <person name="Agrafioti I."/>
            <person name="Arnaud M.B."/>
            <person name="Bates S."/>
            <person name="Brown A.J."/>
            <person name="Brunke S."/>
            <person name="Costanzo M.C."/>
            <person name="Fitzpatrick D.A."/>
            <person name="de Groot P.W."/>
            <person name="Harris D."/>
            <person name="Hoyer L.L."/>
            <person name="Hube B."/>
            <person name="Klis F.M."/>
            <person name="Kodira C."/>
            <person name="Lennard N."/>
            <person name="Logue M.E."/>
            <person name="Martin R."/>
            <person name="Neiman A.M."/>
            <person name="Nikolaou E."/>
            <person name="Quail M.A."/>
            <person name="Quinn J."/>
            <person name="Santos M.C."/>
            <person name="Schmitzberger F.F."/>
            <person name="Sherlock G."/>
            <person name="Shah P."/>
            <person name="Silverstein K.A."/>
            <person name="Skrzypek M.S."/>
            <person name="Soll D."/>
            <person name="Staggs R."/>
            <person name="Stansfield I."/>
            <person name="Stumpf M.P."/>
            <person name="Sudbery P.E."/>
            <person name="Srikantha T."/>
            <person name="Zeng Q."/>
            <person name="Berman J."/>
            <person name="Berriman M."/>
            <person name="Heitman J."/>
            <person name="Gow N.A."/>
            <person name="Lorenz M.C."/>
            <person name="Birren B.W."/>
            <person name="Kellis M."/>
            <person name="Cuomo C.A."/>
        </authorList>
    </citation>
    <scope>NUCLEOTIDE SEQUENCE [LARGE SCALE GENOMIC DNA]</scope>
    <source>
        <strain evidence="3">ATCC 11503 / BCRC 21390 / CBS 2605 / JCM 1781 / NBRC 1676 / NRRL YB-4239</strain>
    </source>
</reference>
<proteinExistence type="predicted"/>